<sequence>MRERCVSGRGGNGWTRHHTDRGRKFLTWEDGIRWHRPAPPDMILAALVMRRSRVRIPKAAPR</sequence>
<reference evidence="1" key="1">
    <citation type="submission" date="2021-05" db="EMBL/GenBank/DDBJ databases">
        <authorList>
            <person name="Arsene-Ploetze F."/>
        </authorList>
    </citation>
    <scope>NUCLEOTIDE SEQUENCE</scope>
    <source>
        <strain evidence="1">DSM 42138</strain>
    </source>
</reference>
<dbReference type="EMBL" id="CAJSLV010000103">
    <property type="protein sequence ID" value="CAG6398507.1"/>
    <property type="molecule type" value="Genomic_DNA"/>
</dbReference>
<organism evidence="1 2">
    <name type="scientific">Actinacidiphila cocklensis</name>
    <dbReference type="NCBI Taxonomy" id="887465"/>
    <lineage>
        <taxon>Bacteria</taxon>
        <taxon>Bacillati</taxon>
        <taxon>Actinomycetota</taxon>
        <taxon>Actinomycetes</taxon>
        <taxon>Kitasatosporales</taxon>
        <taxon>Streptomycetaceae</taxon>
        <taxon>Actinacidiphila</taxon>
    </lineage>
</organism>
<proteinExistence type="predicted"/>
<gene>
    <name evidence="1" type="ORF">SCOCK_70191</name>
</gene>
<comment type="caution">
    <text evidence="1">The sequence shown here is derived from an EMBL/GenBank/DDBJ whole genome shotgun (WGS) entry which is preliminary data.</text>
</comment>
<keyword evidence="2" id="KW-1185">Reference proteome</keyword>
<dbReference type="Proteomes" id="UP001152519">
    <property type="component" value="Unassembled WGS sequence"/>
</dbReference>
<protein>
    <submittedName>
        <fullName evidence="1">Uncharacterized protein</fullName>
    </submittedName>
</protein>
<evidence type="ECO:0000313" key="2">
    <source>
        <dbReference type="Proteomes" id="UP001152519"/>
    </source>
</evidence>
<evidence type="ECO:0000313" key="1">
    <source>
        <dbReference type="EMBL" id="CAG6398507.1"/>
    </source>
</evidence>
<dbReference type="AlphaFoldDB" id="A0A9W4E026"/>
<accession>A0A9W4E026</accession>
<name>A0A9W4E026_9ACTN</name>